<comment type="caution">
    <text evidence="2">The sequence shown here is derived from an EMBL/GenBank/DDBJ whole genome shotgun (WGS) entry which is preliminary data.</text>
</comment>
<dbReference type="AlphaFoldDB" id="A0A553BQQ1"/>
<dbReference type="Proteomes" id="UP000318528">
    <property type="component" value="Unassembled WGS sequence"/>
</dbReference>
<protein>
    <submittedName>
        <fullName evidence="2">Uncharacterized protein</fullName>
    </submittedName>
</protein>
<sequence length="104" mass="11666">MMETTNILYIGKHLEILATVVRLINSNNNWNGVGAMNDEVAKEIFQKRDFSIVLLGSGIQRESETNLCSFFKIRKPNIIIVQHYGGGSGLLKSEILLALECNRN</sequence>
<gene>
    <name evidence="2" type="ORF">FNW11_07595</name>
    <name evidence="1" type="ORF">FNW12_14320</name>
</gene>
<name>A0A553BQQ1_9FLAO</name>
<evidence type="ECO:0000313" key="1">
    <source>
        <dbReference type="EMBL" id="TRX04093.1"/>
    </source>
</evidence>
<organism evidence="2 4">
    <name type="scientific">Flavobacterium gawalongense</name>
    <dbReference type="NCBI Taxonomy" id="2594432"/>
    <lineage>
        <taxon>Bacteria</taxon>
        <taxon>Pseudomonadati</taxon>
        <taxon>Bacteroidota</taxon>
        <taxon>Flavobacteriia</taxon>
        <taxon>Flavobacteriales</taxon>
        <taxon>Flavobacteriaceae</taxon>
        <taxon>Flavobacterium</taxon>
    </lineage>
</organism>
<proteinExistence type="predicted"/>
<dbReference type="Proteomes" id="UP000318669">
    <property type="component" value="Unassembled WGS sequence"/>
</dbReference>
<evidence type="ECO:0000313" key="3">
    <source>
        <dbReference type="Proteomes" id="UP000318528"/>
    </source>
</evidence>
<keyword evidence="3" id="KW-1185">Reference proteome</keyword>
<dbReference type="EMBL" id="VJZN01000029">
    <property type="protein sequence ID" value="TRX04093.1"/>
    <property type="molecule type" value="Genomic_DNA"/>
</dbReference>
<evidence type="ECO:0000313" key="2">
    <source>
        <dbReference type="EMBL" id="TRX10578.1"/>
    </source>
</evidence>
<accession>A0A553BQQ1</accession>
<dbReference type="OrthoDB" id="677818at2"/>
<dbReference type="EMBL" id="VJZL01000010">
    <property type="protein sequence ID" value="TRX10578.1"/>
    <property type="molecule type" value="Genomic_DNA"/>
</dbReference>
<reference evidence="3 4" key="1">
    <citation type="submission" date="2019-07" db="EMBL/GenBank/DDBJ databases">
        <title>Novel species of Flavobacterium.</title>
        <authorList>
            <person name="Liu Q."/>
            <person name="Xin Y.-H."/>
        </authorList>
    </citation>
    <scope>NUCLEOTIDE SEQUENCE [LARGE SCALE GENOMIC DNA]</scope>
    <source>
        <strain evidence="1 3">GSP39</strain>
        <strain evidence="2 4">GSR22</strain>
    </source>
</reference>
<evidence type="ECO:0000313" key="4">
    <source>
        <dbReference type="Proteomes" id="UP000318669"/>
    </source>
</evidence>